<dbReference type="InterPro" id="IPR029071">
    <property type="entry name" value="Ubiquitin-like_domsf"/>
</dbReference>
<dbReference type="InterPro" id="IPR000626">
    <property type="entry name" value="Ubiquitin-like_dom"/>
</dbReference>
<protein>
    <submittedName>
        <fullName evidence="2">Ubiquitin-related domain-containing protein</fullName>
    </submittedName>
</protein>
<dbReference type="InterPro" id="IPR019956">
    <property type="entry name" value="Ubiquitin_dom"/>
</dbReference>
<organism evidence="2 3">
    <name type="scientific">Fusarium solani</name>
    <name type="common">Filamentous fungus</name>
    <dbReference type="NCBI Taxonomy" id="169388"/>
    <lineage>
        <taxon>Eukaryota</taxon>
        <taxon>Fungi</taxon>
        <taxon>Dikarya</taxon>
        <taxon>Ascomycota</taxon>
        <taxon>Pezizomycotina</taxon>
        <taxon>Sordariomycetes</taxon>
        <taxon>Hypocreomycetidae</taxon>
        <taxon>Hypocreales</taxon>
        <taxon>Nectriaceae</taxon>
        <taxon>Fusarium</taxon>
        <taxon>Fusarium solani species complex</taxon>
    </lineage>
</organism>
<evidence type="ECO:0000313" key="2">
    <source>
        <dbReference type="EMBL" id="KAH7274811.1"/>
    </source>
</evidence>
<proteinExistence type="predicted"/>
<dbReference type="OrthoDB" id="428577at2759"/>
<gene>
    <name evidence="2" type="ORF">B0J15DRAFT_349771</name>
</gene>
<feature type="non-terminal residue" evidence="2">
    <location>
        <position position="1"/>
    </location>
</feature>
<accession>A0A9P9L6C5</accession>
<name>A0A9P9L6C5_FUSSL</name>
<reference evidence="2" key="1">
    <citation type="journal article" date="2021" name="Nat. Commun.">
        <title>Genetic determinants of endophytism in the Arabidopsis root mycobiome.</title>
        <authorList>
            <person name="Mesny F."/>
            <person name="Miyauchi S."/>
            <person name="Thiergart T."/>
            <person name="Pickel B."/>
            <person name="Atanasova L."/>
            <person name="Karlsson M."/>
            <person name="Huettel B."/>
            <person name="Barry K.W."/>
            <person name="Haridas S."/>
            <person name="Chen C."/>
            <person name="Bauer D."/>
            <person name="Andreopoulos W."/>
            <person name="Pangilinan J."/>
            <person name="LaButti K."/>
            <person name="Riley R."/>
            <person name="Lipzen A."/>
            <person name="Clum A."/>
            <person name="Drula E."/>
            <person name="Henrissat B."/>
            <person name="Kohler A."/>
            <person name="Grigoriev I.V."/>
            <person name="Martin F.M."/>
            <person name="Hacquard S."/>
        </authorList>
    </citation>
    <scope>NUCLEOTIDE SEQUENCE</scope>
    <source>
        <strain evidence="2">FSSC 5 MPI-SDFR-AT-0091</strain>
    </source>
</reference>
<feature type="non-terminal residue" evidence="2">
    <location>
        <position position="102"/>
    </location>
</feature>
<dbReference type="PROSITE" id="PS50053">
    <property type="entry name" value="UBIQUITIN_2"/>
    <property type="match status" value="1"/>
</dbReference>
<dbReference type="SUPFAM" id="SSF54236">
    <property type="entry name" value="Ubiquitin-like"/>
    <property type="match status" value="1"/>
</dbReference>
<dbReference type="Proteomes" id="UP000736672">
    <property type="component" value="Unassembled WGS sequence"/>
</dbReference>
<dbReference type="InterPro" id="IPR050158">
    <property type="entry name" value="Ubiquitin_ubiquitin-like"/>
</dbReference>
<comment type="caution">
    <text evidence="2">The sequence shown here is derived from an EMBL/GenBank/DDBJ whole genome shotgun (WGS) entry which is preliminary data.</text>
</comment>
<dbReference type="AlphaFoldDB" id="A0A9P9L6C5"/>
<feature type="domain" description="Ubiquitin-like" evidence="1">
    <location>
        <begin position="6"/>
        <end position="82"/>
    </location>
</feature>
<dbReference type="Gene3D" id="3.10.20.90">
    <property type="entry name" value="Phosphatidylinositol 3-kinase Catalytic Subunit, Chain A, domain 1"/>
    <property type="match status" value="1"/>
</dbReference>
<dbReference type="Pfam" id="PF00240">
    <property type="entry name" value="ubiquitin"/>
    <property type="match status" value="1"/>
</dbReference>
<dbReference type="EMBL" id="JAGTJS010000001">
    <property type="protein sequence ID" value="KAH7274811.1"/>
    <property type="molecule type" value="Genomic_DNA"/>
</dbReference>
<dbReference type="SMART" id="SM00213">
    <property type="entry name" value="UBQ"/>
    <property type="match status" value="1"/>
</dbReference>
<sequence length="102" mass="11132">RTPGGFTIFVVSMSGKRVALEEMSSSDTVKNLRSRIQEEEGTPIHKQRIVFNGHQLEDERCICDYNIGKGDTVHLVLQLSGGGYSIMSTLSDLSGTENAEAS</sequence>
<dbReference type="PRINTS" id="PR00348">
    <property type="entry name" value="UBIQUITIN"/>
</dbReference>
<evidence type="ECO:0000313" key="3">
    <source>
        <dbReference type="Proteomes" id="UP000736672"/>
    </source>
</evidence>
<dbReference type="PANTHER" id="PTHR10666">
    <property type="entry name" value="UBIQUITIN"/>
    <property type="match status" value="1"/>
</dbReference>
<keyword evidence="3" id="KW-1185">Reference proteome</keyword>
<evidence type="ECO:0000259" key="1">
    <source>
        <dbReference type="PROSITE" id="PS50053"/>
    </source>
</evidence>